<protein>
    <submittedName>
        <fullName evidence="9">Branched-chain amino acid ABC transporter permease</fullName>
    </submittedName>
</protein>
<comment type="caution">
    <text evidence="9">The sequence shown here is derived from an EMBL/GenBank/DDBJ whole genome shotgun (WGS) entry which is preliminary data.</text>
</comment>
<dbReference type="InterPro" id="IPR011606">
    <property type="entry name" value="Brnchd-chn_aa_trnsp_permease"/>
</dbReference>
<comment type="similarity">
    <text evidence="2">Belongs to the AzlC family.</text>
</comment>
<accession>A0A2J6NQG2</accession>
<keyword evidence="4" id="KW-1003">Cell membrane</keyword>
<organism evidence="9 10">
    <name type="scientific">Limosilactobacillus pontis</name>
    <dbReference type="NCBI Taxonomy" id="35787"/>
    <lineage>
        <taxon>Bacteria</taxon>
        <taxon>Bacillati</taxon>
        <taxon>Bacillota</taxon>
        <taxon>Bacilli</taxon>
        <taxon>Lactobacillales</taxon>
        <taxon>Lactobacillaceae</taxon>
        <taxon>Limosilactobacillus</taxon>
    </lineage>
</organism>
<evidence type="ECO:0000256" key="5">
    <source>
        <dbReference type="ARBA" id="ARBA00022692"/>
    </source>
</evidence>
<feature type="transmembrane region" description="Helical" evidence="8">
    <location>
        <begin position="199"/>
        <end position="224"/>
    </location>
</feature>
<keyword evidence="7 8" id="KW-0472">Membrane</keyword>
<feature type="transmembrane region" description="Helical" evidence="8">
    <location>
        <begin position="51"/>
        <end position="71"/>
    </location>
</feature>
<feature type="transmembrane region" description="Helical" evidence="8">
    <location>
        <begin position="77"/>
        <end position="97"/>
    </location>
</feature>
<evidence type="ECO:0000313" key="9">
    <source>
        <dbReference type="EMBL" id="PMB83533.1"/>
    </source>
</evidence>
<keyword evidence="6 8" id="KW-1133">Transmembrane helix</keyword>
<evidence type="ECO:0000256" key="6">
    <source>
        <dbReference type="ARBA" id="ARBA00022989"/>
    </source>
</evidence>
<feature type="transmembrane region" description="Helical" evidence="8">
    <location>
        <begin position="15"/>
        <end position="39"/>
    </location>
</feature>
<dbReference type="GO" id="GO:0005886">
    <property type="term" value="C:plasma membrane"/>
    <property type="evidence" value="ECO:0007669"/>
    <property type="project" value="UniProtKB-SubCell"/>
</dbReference>
<evidence type="ECO:0000256" key="8">
    <source>
        <dbReference type="SAM" id="Phobius"/>
    </source>
</evidence>
<dbReference type="EMBL" id="PNFV01000001">
    <property type="protein sequence ID" value="PMB83533.1"/>
    <property type="molecule type" value="Genomic_DNA"/>
</dbReference>
<evidence type="ECO:0000313" key="10">
    <source>
        <dbReference type="Proteomes" id="UP000239920"/>
    </source>
</evidence>
<feature type="transmembrane region" description="Helical" evidence="8">
    <location>
        <begin position="109"/>
        <end position="126"/>
    </location>
</feature>
<name>A0A2J6NQG2_9LACO</name>
<evidence type="ECO:0000256" key="1">
    <source>
        <dbReference type="ARBA" id="ARBA00004651"/>
    </source>
</evidence>
<dbReference type="GO" id="GO:1903785">
    <property type="term" value="P:L-valine transmembrane transport"/>
    <property type="evidence" value="ECO:0007669"/>
    <property type="project" value="TreeGrafter"/>
</dbReference>
<feature type="transmembrane region" description="Helical" evidence="8">
    <location>
        <begin position="146"/>
        <end position="163"/>
    </location>
</feature>
<keyword evidence="3" id="KW-0813">Transport</keyword>
<comment type="subcellular location">
    <subcellularLocation>
        <location evidence="1">Cell membrane</location>
        <topology evidence="1">Multi-pass membrane protein</topology>
    </subcellularLocation>
</comment>
<evidence type="ECO:0000256" key="7">
    <source>
        <dbReference type="ARBA" id="ARBA00023136"/>
    </source>
</evidence>
<evidence type="ECO:0000256" key="3">
    <source>
        <dbReference type="ARBA" id="ARBA00022448"/>
    </source>
</evidence>
<dbReference type="Proteomes" id="UP000239920">
    <property type="component" value="Unassembled WGS sequence"/>
</dbReference>
<proteinExistence type="inferred from homology"/>
<reference evidence="9 10" key="1">
    <citation type="submission" date="2017-09" db="EMBL/GenBank/DDBJ databases">
        <title>Bacterial strain isolated from the female urinary microbiota.</title>
        <authorList>
            <person name="Thomas-White K."/>
            <person name="Kumar N."/>
            <person name="Forster S."/>
            <person name="Putonti C."/>
            <person name="Lawley T."/>
            <person name="Wolfe A.J."/>
        </authorList>
    </citation>
    <scope>NUCLEOTIDE SEQUENCE [LARGE SCALE GENOMIC DNA]</scope>
    <source>
        <strain evidence="9 10">UMB0683</strain>
    </source>
</reference>
<sequence>MWEEIKVRSKRGRNFHFALTSSIPVFFGYVILGLGYGLYMHNLGFSFWYPTLMAATIYGGSVEFIIATLLTQHFNPVNVLLITAVVGFRQFFYGISMLTKYPHHGWRKFLLLFGLTDETFVINYSLRVPADCDRTAVQLWMTILDYSYWVLGAFLGGFLGSAFNIQIKGLDFVMTALFIVLALEQFMQEKRHISSLSGVVITIVCLLIFGKTYFLIATLLLLVAEYYYFHRRHQKAGDQV</sequence>
<keyword evidence="5 8" id="KW-0812">Transmembrane</keyword>
<dbReference type="PANTHER" id="PTHR34979:SF1">
    <property type="entry name" value="INNER MEMBRANE PROTEIN YGAZ"/>
    <property type="match status" value="1"/>
</dbReference>
<dbReference type="OrthoDB" id="3181706at2"/>
<gene>
    <name evidence="9" type="ORF">CK797_00115</name>
</gene>
<evidence type="ECO:0000256" key="2">
    <source>
        <dbReference type="ARBA" id="ARBA00010735"/>
    </source>
</evidence>
<dbReference type="AlphaFoldDB" id="A0A2J6NQG2"/>
<dbReference type="PANTHER" id="PTHR34979">
    <property type="entry name" value="INNER MEMBRANE PROTEIN YGAZ"/>
    <property type="match status" value="1"/>
</dbReference>
<dbReference type="Pfam" id="PF03591">
    <property type="entry name" value="AzlC"/>
    <property type="match status" value="1"/>
</dbReference>
<evidence type="ECO:0000256" key="4">
    <source>
        <dbReference type="ARBA" id="ARBA00022475"/>
    </source>
</evidence>